<dbReference type="PANTHER" id="PTHR44942">
    <property type="entry name" value="METHYLTRANSF_11 DOMAIN-CONTAINING PROTEIN"/>
    <property type="match status" value="1"/>
</dbReference>
<dbReference type="FunFam" id="3.40.50.150:FF:000370">
    <property type="entry name" value="Si:ch211-93g23.2"/>
    <property type="match status" value="1"/>
</dbReference>
<gene>
    <name evidence="2" type="ORF">UPYG_G00315530</name>
</gene>
<dbReference type="InterPro" id="IPR029063">
    <property type="entry name" value="SAM-dependent_MTases_sf"/>
</dbReference>
<dbReference type="InterPro" id="IPR013216">
    <property type="entry name" value="Methyltransf_11"/>
</dbReference>
<organism evidence="2 3">
    <name type="scientific">Umbra pygmaea</name>
    <name type="common">Eastern mudminnow</name>
    <dbReference type="NCBI Taxonomy" id="75934"/>
    <lineage>
        <taxon>Eukaryota</taxon>
        <taxon>Metazoa</taxon>
        <taxon>Chordata</taxon>
        <taxon>Craniata</taxon>
        <taxon>Vertebrata</taxon>
        <taxon>Euteleostomi</taxon>
        <taxon>Actinopterygii</taxon>
        <taxon>Neopterygii</taxon>
        <taxon>Teleostei</taxon>
        <taxon>Protacanthopterygii</taxon>
        <taxon>Esociformes</taxon>
        <taxon>Umbridae</taxon>
        <taxon>Umbra</taxon>
    </lineage>
</organism>
<dbReference type="Pfam" id="PF08241">
    <property type="entry name" value="Methyltransf_11"/>
    <property type="match status" value="1"/>
</dbReference>
<reference evidence="2 3" key="1">
    <citation type="submission" date="2024-06" db="EMBL/GenBank/DDBJ databases">
        <authorList>
            <person name="Pan Q."/>
            <person name="Wen M."/>
            <person name="Jouanno E."/>
            <person name="Zahm M."/>
            <person name="Klopp C."/>
            <person name="Cabau C."/>
            <person name="Louis A."/>
            <person name="Berthelot C."/>
            <person name="Parey E."/>
            <person name="Roest Crollius H."/>
            <person name="Montfort J."/>
            <person name="Robinson-Rechavi M."/>
            <person name="Bouchez O."/>
            <person name="Lampietro C."/>
            <person name="Lopez Roques C."/>
            <person name="Donnadieu C."/>
            <person name="Postlethwait J."/>
            <person name="Bobe J."/>
            <person name="Verreycken H."/>
            <person name="Guiguen Y."/>
        </authorList>
    </citation>
    <scope>NUCLEOTIDE SEQUENCE [LARGE SCALE GENOMIC DNA]</scope>
    <source>
        <strain evidence="2">Up_M1</strain>
        <tissue evidence="2">Testis</tissue>
    </source>
</reference>
<evidence type="ECO:0000313" key="3">
    <source>
        <dbReference type="Proteomes" id="UP001557470"/>
    </source>
</evidence>
<dbReference type="Gene3D" id="3.40.50.150">
    <property type="entry name" value="Vaccinia Virus protein VP39"/>
    <property type="match status" value="1"/>
</dbReference>
<dbReference type="CDD" id="cd02440">
    <property type="entry name" value="AdoMet_MTases"/>
    <property type="match status" value="1"/>
</dbReference>
<comment type="caution">
    <text evidence="2">The sequence shown here is derived from an EMBL/GenBank/DDBJ whole genome shotgun (WGS) entry which is preliminary data.</text>
</comment>
<sequence length="354" mass="39931">MPTSPRHSRQRLCGVAWKGLEESVSVAGVASLSSSIISANSSATNSAAANSPAVELHEDAMPTFVPLRMVRPFENQELVGMAHRLFEGKEHAASYWKYRVSPSSQLIEEIMSFLEKRRGMQFFDLAVDVGCGSGQGTRLLAPKFSSVVGTDISPAQLEMAVEHTTEKNISYRQCPAEELPFADSSVDLVTAMSAFHWFDRPLFLQEVYRILKPKGCLAILNYTLDMELHYRDCYHRLNTVCKEFYAALQPYRDPCLGPSSFDSYKQSFHSIPYTDKEWQDCKWVKTAMPLSSYMGMVESFSSYQALLKKDPEEARRLSIDITQRLLTEMGVTSPETEVFVAVRYFYLLACKPEA</sequence>
<protein>
    <recommendedName>
        <fullName evidence="1">Methyltransferase type 11 domain-containing protein</fullName>
    </recommendedName>
</protein>
<proteinExistence type="predicted"/>
<dbReference type="EMBL" id="JAGEUA010000010">
    <property type="protein sequence ID" value="KAL0963934.1"/>
    <property type="molecule type" value="Genomic_DNA"/>
</dbReference>
<dbReference type="AlphaFoldDB" id="A0ABD0VZX0"/>
<dbReference type="SUPFAM" id="SSF53335">
    <property type="entry name" value="S-adenosyl-L-methionine-dependent methyltransferases"/>
    <property type="match status" value="1"/>
</dbReference>
<keyword evidence="3" id="KW-1185">Reference proteome</keyword>
<evidence type="ECO:0000313" key="2">
    <source>
        <dbReference type="EMBL" id="KAL0963934.1"/>
    </source>
</evidence>
<dbReference type="InterPro" id="IPR051052">
    <property type="entry name" value="Diverse_substrate_MTase"/>
</dbReference>
<feature type="domain" description="Methyltransferase type 11" evidence="1">
    <location>
        <begin position="127"/>
        <end position="219"/>
    </location>
</feature>
<evidence type="ECO:0000259" key="1">
    <source>
        <dbReference type="Pfam" id="PF08241"/>
    </source>
</evidence>
<name>A0ABD0VZX0_UMBPY</name>
<dbReference type="PANTHER" id="PTHR44942:SF9">
    <property type="entry name" value="NOVEL PROTEIN-RELATED"/>
    <property type="match status" value="1"/>
</dbReference>
<dbReference type="Proteomes" id="UP001557470">
    <property type="component" value="Unassembled WGS sequence"/>
</dbReference>
<accession>A0ABD0VZX0</accession>